<keyword evidence="6" id="KW-1185">Reference proteome</keyword>
<dbReference type="EMBL" id="CP051152">
    <property type="protein sequence ID" value="QJQ06742.1"/>
    <property type="molecule type" value="Genomic_DNA"/>
</dbReference>
<dbReference type="GO" id="GO:0000160">
    <property type="term" value="P:phosphorelay signal transduction system"/>
    <property type="evidence" value="ECO:0007669"/>
    <property type="project" value="InterPro"/>
</dbReference>
<dbReference type="InterPro" id="IPR001789">
    <property type="entry name" value="Sig_transdc_resp-reg_receiver"/>
</dbReference>
<feature type="modified residue" description="4-aspartylphosphate" evidence="1">
    <location>
        <position position="59"/>
    </location>
</feature>
<dbReference type="SMART" id="SM00086">
    <property type="entry name" value="PAC"/>
    <property type="match status" value="2"/>
</dbReference>
<evidence type="ECO:0000256" key="1">
    <source>
        <dbReference type="PROSITE-ProRule" id="PRU00169"/>
    </source>
</evidence>
<dbReference type="SMART" id="SM00091">
    <property type="entry name" value="PAS"/>
    <property type="match status" value="2"/>
</dbReference>
<dbReference type="Pfam" id="PF00072">
    <property type="entry name" value="Response_reg"/>
    <property type="match status" value="1"/>
</dbReference>
<dbReference type="InterPro" id="IPR052155">
    <property type="entry name" value="Biofilm_reg_signaling"/>
</dbReference>
<dbReference type="CDD" id="cd00130">
    <property type="entry name" value="PAS"/>
    <property type="match status" value="1"/>
</dbReference>
<dbReference type="PANTHER" id="PTHR44757:SF2">
    <property type="entry name" value="BIOFILM ARCHITECTURE MAINTENANCE PROTEIN MBAA"/>
    <property type="match status" value="1"/>
</dbReference>
<dbReference type="KEGG" id="upi:EJG51_013820"/>
<dbReference type="InterPro" id="IPR013656">
    <property type="entry name" value="PAS_4"/>
</dbReference>
<proteinExistence type="predicted"/>
<dbReference type="PROSITE" id="PS50110">
    <property type="entry name" value="RESPONSE_REGULATORY"/>
    <property type="match status" value="1"/>
</dbReference>
<evidence type="ECO:0000313" key="6">
    <source>
        <dbReference type="Proteomes" id="UP000274350"/>
    </source>
</evidence>
<dbReference type="Proteomes" id="UP000274350">
    <property type="component" value="Chromosome"/>
</dbReference>
<feature type="domain" description="PAC" evidence="4">
    <location>
        <begin position="336"/>
        <end position="386"/>
    </location>
</feature>
<reference evidence="5 6" key="1">
    <citation type="journal article" date="2019" name="Int. J. Syst. Evol. Microbiol.">
        <title>Undibacterium piscinae sp. nov., isolated from Korean shiner intestine.</title>
        <authorList>
            <person name="Lee S.Y."/>
            <person name="Kang W."/>
            <person name="Kim P.S."/>
            <person name="Kim H.S."/>
            <person name="Sung H."/>
            <person name="Shin N.R."/>
            <person name="Whon T.W."/>
            <person name="Yun J.H."/>
            <person name="Lee J.Y."/>
            <person name="Lee J.Y."/>
            <person name="Jung M.J."/>
            <person name="Jeong Y.S."/>
            <person name="Tak E.J."/>
            <person name="Han J.E."/>
            <person name="Hyun D.W."/>
            <person name="Kang M.S."/>
            <person name="Lee K.E."/>
            <person name="Lee B.H."/>
            <person name="Bae J.W."/>
        </authorList>
    </citation>
    <scope>NUCLEOTIDE SEQUENCE [LARGE SCALE GENOMIC DNA]</scope>
    <source>
        <strain evidence="5 6">S11R28</strain>
    </source>
</reference>
<dbReference type="InterPro" id="IPR035965">
    <property type="entry name" value="PAS-like_dom_sf"/>
</dbReference>
<evidence type="ECO:0000259" key="2">
    <source>
        <dbReference type="PROSITE" id="PS50110"/>
    </source>
</evidence>
<dbReference type="InterPro" id="IPR000700">
    <property type="entry name" value="PAS-assoc_C"/>
</dbReference>
<dbReference type="NCBIfam" id="TIGR00229">
    <property type="entry name" value="sensory_box"/>
    <property type="match status" value="1"/>
</dbReference>
<dbReference type="SMART" id="SM00448">
    <property type="entry name" value="REC"/>
    <property type="match status" value="1"/>
</dbReference>
<dbReference type="InterPro" id="IPR000014">
    <property type="entry name" value="PAS"/>
</dbReference>
<dbReference type="InterPro" id="IPR011006">
    <property type="entry name" value="CheY-like_superfamily"/>
</dbReference>
<evidence type="ECO:0000259" key="4">
    <source>
        <dbReference type="PROSITE" id="PS50113"/>
    </source>
</evidence>
<dbReference type="CDD" id="cd17534">
    <property type="entry name" value="REC_DC-like"/>
    <property type="match status" value="1"/>
</dbReference>
<name>A0A6M4A5U7_9BURK</name>
<evidence type="ECO:0000313" key="5">
    <source>
        <dbReference type="EMBL" id="QJQ06742.1"/>
    </source>
</evidence>
<dbReference type="PROSITE" id="PS50113">
    <property type="entry name" value="PAC"/>
    <property type="match status" value="1"/>
</dbReference>
<dbReference type="SUPFAM" id="SSF52172">
    <property type="entry name" value="CheY-like"/>
    <property type="match status" value="1"/>
</dbReference>
<evidence type="ECO:0000259" key="3">
    <source>
        <dbReference type="PROSITE" id="PS50112"/>
    </source>
</evidence>
<dbReference type="InterPro" id="IPR001610">
    <property type="entry name" value="PAC"/>
</dbReference>
<keyword evidence="1" id="KW-0597">Phosphoprotein</keyword>
<dbReference type="Pfam" id="PF13426">
    <property type="entry name" value="PAS_9"/>
    <property type="match status" value="1"/>
</dbReference>
<organism evidence="5 6">
    <name type="scientific">Undibacterium piscinae</name>
    <dbReference type="NCBI Taxonomy" id="2495591"/>
    <lineage>
        <taxon>Bacteria</taxon>
        <taxon>Pseudomonadati</taxon>
        <taxon>Pseudomonadota</taxon>
        <taxon>Betaproteobacteria</taxon>
        <taxon>Burkholderiales</taxon>
        <taxon>Oxalobacteraceae</taxon>
        <taxon>Undibacterium</taxon>
    </lineage>
</organism>
<dbReference type="AlphaFoldDB" id="A0A6M4A5U7"/>
<dbReference type="Gene3D" id="3.40.50.2300">
    <property type="match status" value="1"/>
</dbReference>
<dbReference type="PROSITE" id="PS50112">
    <property type="entry name" value="PAS"/>
    <property type="match status" value="1"/>
</dbReference>
<feature type="domain" description="Response regulatory" evidence="2">
    <location>
        <begin position="9"/>
        <end position="124"/>
    </location>
</feature>
<gene>
    <name evidence="5" type="ORF">EJG51_013820</name>
</gene>
<accession>A0A6M4A5U7</accession>
<dbReference type="SUPFAM" id="SSF55785">
    <property type="entry name" value="PYP-like sensor domain (PAS domain)"/>
    <property type="match status" value="2"/>
</dbReference>
<protein>
    <submittedName>
        <fullName evidence="5">PAS domain S-box protein</fullName>
    </submittedName>
</protein>
<sequence>MHAVANRPKILIVEDENIVARDIELQLQELGYQPVGITDRAEDAIVLAGQLRPDLVLMDIQLAGEMDGISAAQTIRTQYGFPVVFLTAFSSDDTLARAKLAEPFGYILKPFSERELHTVLEMALYKFQAENKLRISEAFNRCILDSVSAEIAVLDSSGTIIAINQAWHRFSQENRCDQDCHWQGIGSHYACLAHCQSGMRFDANDVNNARAGIQAVLDGSLAHFNLEYPCRSDQTQRWFSLSVTPFGNDGQGVVVSHTNITERLQSEMELRKLSLVVEQSPGAVIITDMDGRIEYVNPAFLRNCGYSRAEVLGKKPWMQAQLYASMRAAVTQGVSWSGELYNRRKDGSTYIEHAIVTPLRQPSGEITHYVSLQEDITAKKTPGRRA</sequence>
<feature type="domain" description="PAS" evidence="3">
    <location>
        <begin position="269"/>
        <end position="314"/>
    </location>
</feature>
<dbReference type="Gene3D" id="3.30.450.20">
    <property type="entry name" value="PAS domain"/>
    <property type="match status" value="2"/>
</dbReference>
<dbReference type="PANTHER" id="PTHR44757">
    <property type="entry name" value="DIGUANYLATE CYCLASE DGCP"/>
    <property type="match status" value="1"/>
</dbReference>
<dbReference type="Pfam" id="PF08448">
    <property type="entry name" value="PAS_4"/>
    <property type="match status" value="1"/>
</dbReference>